<keyword evidence="3" id="KW-1185">Reference proteome</keyword>
<dbReference type="CDD" id="cd03398">
    <property type="entry name" value="PAP2_haloperoxidase"/>
    <property type="match status" value="1"/>
</dbReference>
<sequence length="283" mass="32279">MRYNYPLWTKLPYAGQDHPPKNPVNPYAGSWPLNYLKQEKHGFTTLDGEPIKLKLKDPRTIDWKKELKQVQRIVGHITKEQIRIAKFWAEGPPSKQWTPIADILIDTYNVTPPYAARILAALSAGMNDALVVTWYLKYLALVPRPNQFDPKLATIVCTPNFPAYPSGHSVLSGTAEVILSYFFPTEREGLHQLAEEDALSRLYAGVHFNVDNEEGLRLGRQIGKIVINQLCQERDAKGKYIDNPYTEHRNAKLFPPSYVQAIPFDFDTKCSSLVIDQISEKKR</sequence>
<protein>
    <submittedName>
        <fullName evidence="2">Vanadium-dependent haloperoxidase</fullName>
    </submittedName>
</protein>
<dbReference type="InterPro" id="IPR000326">
    <property type="entry name" value="PAP2/HPO"/>
</dbReference>
<dbReference type="PANTHER" id="PTHR34599">
    <property type="entry name" value="PEROXIDASE-RELATED"/>
    <property type="match status" value="1"/>
</dbReference>
<dbReference type="Proteomes" id="UP000603641">
    <property type="component" value="Unassembled WGS sequence"/>
</dbReference>
<dbReference type="InterPro" id="IPR052559">
    <property type="entry name" value="V-haloperoxidase"/>
</dbReference>
<dbReference type="InterPro" id="IPR036938">
    <property type="entry name" value="PAP2/HPO_sf"/>
</dbReference>
<reference evidence="2 3" key="1">
    <citation type="submission" date="2020-08" db="EMBL/GenBank/DDBJ databases">
        <title>A Genomic Blueprint of the Chicken Gut Microbiome.</title>
        <authorList>
            <person name="Gilroy R."/>
            <person name="Ravi A."/>
            <person name="Getino M."/>
            <person name="Pursley I."/>
            <person name="Horton D.L."/>
            <person name="Alikhan N.-F."/>
            <person name="Baker D."/>
            <person name="Gharbi K."/>
            <person name="Hall N."/>
            <person name="Watson M."/>
            <person name="Adriaenssens E.M."/>
            <person name="Foster-Nyarko E."/>
            <person name="Jarju S."/>
            <person name="Secka A."/>
            <person name="Antonio M."/>
            <person name="Oren A."/>
            <person name="Chaudhuri R."/>
            <person name="La Ragione R.M."/>
            <person name="Hildebrand F."/>
            <person name="Pallen M.J."/>
        </authorList>
    </citation>
    <scope>NUCLEOTIDE SEQUENCE [LARGE SCALE GENOMIC DNA]</scope>
    <source>
        <strain evidence="2 3">Sa2CUA10</strain>
    </source>
</reference>
<dbReference type="PANTHER" id="PTHR34599:SF1">
    <property type="entry name" value="PHOSPHATIDIC ACID PHOSPHATASE TYPE 2_HALOPEROXIDASE DOMAIN-CONTAINING PROTEIN"/>
    <property type="match status" value="1"/>
</dbReference>
<name>A0ABR8SHM7_9BACL</name>
<evidence type="ECO:0000313" key="2">
    <source>
        <dbReference type="EMBL" id="MBD7962994.1"/>
    </source>
</evidence>
<proteinExistence type="predicted"/>
<gene>
    <name evidence="2" type="ORF">H9648_02930</name>
</gene>
<evidence type="ECO:0000313" key="3">
    <source>
        <dbReference type="Proteomes" id="UP000603641"/>
    </source>
</evidence>
<comment type="caution">
    <text evidence="2">The sequence shown here is derived from an EMBL/GenBank/DDBJ whole genome shotgun (WGS) entry which is preliminary data.</text>
</comment>
<dbReference type="Gene3D" id="1.10.606.20">
    <property type="match status" value="1"/>
</dbReference>
<accession>A0ABR8SHM7</accession>
<feature type="domain" description="Phosphatidic acid phosphatase type 2/haloperoxidase" evidence="1">
    <location>
        <begin position="129"/>
        <end position="228"/>
    </location>
</feature>
<organism evidence="2 3">
    <name type="scientific">Fictibacillus norfolkensis</name>
    <dbReference type="NCBI Taxonomy" id="2762233"/>
    <lineage>
        <taxon>Bacteria</taxon>
        <taxon>Bacillati</taxon>
        <taxon>Bacillota</taxon>
        <taxon>Bacilli</taxon>
        <taxon>Bacillales</taxon>
        <taxon>Fictibacillaceae</taxon>
        <taxon>Fictibacillus</taxon>
    </lineage>
</organism>
<dbReference type="Pfam" id="PF01569">
    <property type="entry name" value="PAP2"/>
    <property type="match status" value="1"/>
</dbReference>
<dbReference type="RefSeq" id="WP_191752318.1">
    <property type="nucleotide sequence ID" value="NZ_JACSQM010000001.1"/>
</dbReference>
<dbReference type="EMBL" id="JACSQM010000001">
    <property type="protein sequence ID" value="MBD7962994.1"/>
    <property type="molecule type" value="Genomic_DNA"/>
</dbReference>
<dbReference type="SUPFAM" id="SSF48317">
    <property type="entry name" value="Acid phosphatase/Vanadium-dependent haloperoxidase"/>
    <property type="match status" value="1"/>
</dbReference>
<evidence type="ECO:0000259" key="1">
    <source>
        <dbReference type="Pfam" id="PF01569"/>
    </source>
</evidence>